<evidence type="ECO:0000313" key="11">
    <source>
        <dbReference type="EMBL" id="KKW32310.1"/>
    </source>
</evidence>
<keyword evidence="5 9" id="KW-0676">Redox-active center</keyword>
<dbReference type="AlphaFoldDB" id="A0A0G1XN70"/>
<feature type="site" description="Contributes to redox potential value" evidence="8">
    <location>
        <position position="32"/>
    </location>
</feature>
<dbReference type="SUPFAM" id="SSF52833">
    <property type="entry name" value="Thioredoxin-like"/>
    <property type="match status" value="1"/>
</dbReference>
<feature type="disulfide bond" description="Redox-active" evidence="9">
    <location>
        <begin position="31"/>
        <end position="34"/>
    </location>
</feature>
<dbReference type="InterPro" id="IPR017937">
    <property type="entry name" value="Thioredoxin_CS"/>
</dbReference>
<comment type="similarity">
    <text evidence="1 7">Belongs to the thioredoxin family.</text>
</comment>
<reference evidence="11 12" key="1">
    <citation type="journal article" date="2015" name="Nature">
        <title>rRNA introns, odd ribosomes, and small enigmatic genomes across a large radiation of phyla.</title>
        <authorList>
            <person name="Brown C.T."/>
            <person name="Hug L.A."/>
            <person name="Thomas B.C."/>
            <person name="Sharon I."/>
            <person name="Castelle C.J."/>
            <person name="Singh A."/>
            <person name="Wilkins M.J."/>
            <person name="Williams K.H."/>
            <person name="Banfield J.F."/>
        </authorList>
    </citation>
    <scope>NUCLEOTIDE SEQUENCE [LARGE SCALE GENOMIC DNA]</scope>
</reference>
<accession>A0A0G1XN70</accession>
<feature type="active site" description="Nucleophile" evidence="8">
    <location>
        <position position="34"/>
    </location>
</feature>
<dbReference type="GO" id="GO:0015035">
    <property type="term" value="F:protein-disulfide reductase activity"/>
    <property type="evidence" value="ECO:0007669"/>
    <property type="project" value="UniProtKB-UniRule"/>
</dbReference>
<dbReference type="PANTHER" id="PTHR45663:SF11">
    <property type="entry name" value="GEO12009P1"/>
    <property type="match status" value="1"/>
</dbReference>
<evidence type="ECO:0000256" key="1">
    <source>
        <dbReference type="ARBA" id="ARBA00008987"/>
    </source>
</evidence>
<dbReference type="PROSITE" id="PS51352">
    <property type="entry name" value="THIOREDOXIN_2"/>
    <property type="match status" value="1"/>
</dbReference>
<dbReference type="Gene3D" id="3.40.30.10">
    <property type="entry name" value="Glutaredoxin"/>
    <property type="match status" value="1"/>
</dbReference>
<gene>
    <name evidence="11" type="ORF">UY77_C0028G0008</name>
</gene>
<name>A0A0G1XN70_9BACT</name>
<keyword evidence="3" id="KW-0249">Electron transport</keyword>
<evidence type="ECO:0000256" key="4">
    <source>
        <dbReference type="ARBA" id="ARBA00023157"/>
    </source>
</evidence>
<dbReference type="Proteomes" id="UP000034711">
    <property type="component" value="Unassembled WGS sequence"/>
</dbReference>
<protein>
    <recommendedName>
        <fullName evidence="6 7">Thioredoxin</fullName>
    </recommendedName>
</protein>
<comment type="caution">
    <text evidence="11">The sequence shown here is derived from an EMBL/GenBank/DDBJ whole genome shotgun (WGS) entry which is preliminary data.</text>
</comment>
<dbReference type="InterPro" id="IPR005746">
    <property type="entry name" value="Thioredoxin"/>
</dbReference>
<feature type="domain" description="Thioredoxin" evidence="10">
    <location>
        <begin position="1"/>
        <end position="105"/>
    </location>
</feature>
<feature type="site" description="Contributes to redox potential value" evidence="8">
    <location>
        <position position="33"/>
    </location>
</feature>
<sequence>MSEVTLNQDSFDTTVLQSKKLVFIDFWAPWCGPCRVMGPIIEELAGEMPDVLVAKVNVDDEPDLAQQYNILSIPTFMMFKGGQVVDQFSGTMNKETLRSRIASRL</sequence>
<dbReference type="NCBIfam" id="TIGR01068">
    <property type="entry name" value="thioredoxin"/>
    <property type="match status" value="1"/>
</dbReference>
<dbReference type="FunFam" id="3.40.30.10:FF:000001">
    <property type="entry name" value="Thioredoxin"/>
    <property type="match status" value="1"/>
</dbReference>
<dbReference type="InterPro" id="IPR013766">
    <property type="entry name" value="Thioredoxin_domain"/>
</dbReference>
<feature type="active site" description="Nucleophile" evidence="8">
    <location>
        <position position="31"/>
    </location>
</feature>
<evidence type="ECO:0000256" key="7">
    <source>
        <dbReference type="PIRNR" id="PIRNR000077"/>
    </source>
</evidence>
<proteinExistence type="inferred from homology"/>
<dbReference type="InterPro" id="IPR036249">
    <property type="entry name" value="Thioredoxin-like_sf"/>
</dbReference>
<evidence type="ECO:0000256" key="3">
    <source>
        <dbReference type="ARBA" id="ARBA00022982"/>
    </source>
</evidence>
<evidence type="ECO:0000259" key="10">
    <source>
        <dbReference type="PROSITE" id="PS51352"/>
    </source>
</evidence>
<evidence type="ECO:0000256" key="5">
    <source>
        <dbReference type="ARBA" id="ARBA00023284"/>
    </source>
</evidence>
<evidence type="ECO:0000256" key="6">
    <source>
        <dbReference type="NCBIfam" id="TIGR01068"/>
    </source>
</evidence>
<keyword evidence="4 9" id="KW-1015">Disulfide bond</keyword>
<dbReference type="CDD" id="cd02947">
    <property type="entry name" value="TRX_family"/>
    <property type="match status" value="1"/>
</dbReference>
<evidence type="ECO:0000256" key="9">
    <source>
        <dbReference type="PIRSR" id="PIRSR000077-4"/>
    </source>
</evidence>
<dbReference type="EMBL" id="LCRI01000028">
    <property type="protein sequence ID" value="KKW32310.1"/>
    <property type="molecule type" value="Genomic_DNA"/>
</dbReference>
<dbReference type="PROSITE" id="PS00194">
    <property type="entry name" value="THIOREDOXIN_1"/>
    <property type="match status" value="1"/>
</dbReference>
<organism evidence="11 12">
    <name type="scientific">Candidatus Uhrbacteria bacterium GW2011_GWA2_53_10</name>
    <dbReference type="NCBI Taxonomy" id="1618980"/>
    <lineage>
        <taxon>Bacteria</taxon>
        <taxon>Candidatus Uhriibacteriota</taxon>
    </lineage>
</organism>
<evidence type="ECO:0000313" key="12">
    <source>
        <dbReference type="Proteomes" id="UP000034711"/>
    </source>
</evidence>
<dbReference type="PRINTS" id="PR00421">
    <property type="entry name" value="THIOREDOXIN"/>
</dbReference>
<keyword evidence="2" id="KW-0813">Transport</keyword>
<dbReference type="Pfam" id="PF00085">
    <property type="entry name" value="Thioredoxin"/>
    <property type="match status" value="1"/>
</dbReference>
<dbReference type="GO" id="GO:0005737">
    <property type="term" value="C:cytoplasm"/>
    <property type="evidence" value="ECO:0007669"/>
    <property type="project" value="TreeGrafter"/>
</dbReference>
<dbReference type="PANTHER" id="PTHR45663">
    <property type="entry name" value="GEO12009P1"/>
    <property type="match status" value="1"/>
</dbReference>
<feature type="site" description="Deprotonates C-terminal active site Cys" evidence="8">
    <location>
        <position position="25"/>
    </location>
</feature>
<evidence type="ECO:0000256" key="2">
    <source>
        <dbReference type="ARBA" id="ARBA00022448"/>
    </source>
</evidence>
<dbReference type="PIRSF" id="PIRSF000077">
    <property type="entry name" value="Thioredoxin"/>
    <property type="match status" value="1"/>
</dbReference>
<evidence type="ECO:0000256" key="8">
    <source>
        <dbReference type="PIRSR" id="PIRSR000077-1"/>
    </source>
</evidence>